<reference evidence="6 7" key="1">
    <citation type="submission" date="2017-03" db="EMBL/GenBank/DDBJ databases">
        <title>Complete Genome Sequence of a natural compounds producer, Streptomyces violaceus S21.</title>
        <authorList>
            <person name="Zhong C."/>
            <person name="Zhao Z."/>
            <person name="Fu J."/>
            <person name="Zong G."/>
            <person name="Qin R."/>
            <person name="Cao G."/>
        </authorList>
    </citation>
    <scope>NUCLEOTIDE SEQUENCE [LARGE SCALE GENOMIC DNA]</scope>
    <source>
        <strain evidence="6 7">S21</strain>
    </source>
</reference>
<dbReference type="STRING" id="1935.B1H20_29855"/>
<dbReference type="InterPro" id="IPR000683">
    <property type="entry name" value="Gfo/Idh/MocA-like_OxRdtase_N"/>
</dbReference>
<dbReference type="SUPFAM" id="SSF55347">
    <property type="entry name" value="Glyceraldehyde-3-phosphate dehydrogenase-like, C-terminal domain"/>
    <property type="match status" value="1"/>
</dbReference>
<dbReference type="EMBL" id="CP020570">
    <property type="protein sequence ID" value="ARF66451.1"/>
    <property type="molecule type" value="Genomic_DNA"/>
</dbReference>
<dbReference type="Proteomes" id="UP000192445">
    <property type="component" value="Chromosome"/>
</dbReference>
<keyword evidence="2" id="KW-0560">Oxidoreductase</keyword>
<dbReference type="InterPro" id="IPR055170">
    <property type="entry name" value="GFO_IDH_MocA-like_dom"/>
</dbReference>
<evidence type="ECO:0000259" key="4">
    <source>
        <dbReference type="Pfam" id="PF01408"/>
    </source>
</evidence>
<evidence type="ECO:0000256" key="2">
    <source>
        <dbReference type="ARBA" id="ARBA00023002"/>
    </source>
</evidence>
<name>A0A1V0UMT8_STRVN</name>
<dbReference type="KEGG" id="svu:B1H20_29855"/>
<accession>A0A1V0UMT8</accession>
<feature type="domain" description="Gfo/Idh/MocA-like oxidoreductase N-terminal" evidence="4">
    <location>
        <begin position="1"/>
        <end position="120"/>
    </location>
</feature>
<comment type="similarity">
    <text evidence="1">Belongs to the Gfo/Idh/MocA family.</text>
</comment>
<dbReference type="GO" id="GO:0016491">
    <property type="term" value="F:oxidoreductase activity"/>
    <property type="evidence" value="ECO:0007669"/>
    <property type="project" value="UniProtKB-KW"/>
</dbReference>
<dbReference type="PANTHER" id="PTHR22604:SF105">
    <property type="entry name" value="TRANS-1,2-DIHYDROBENZENE-1,2-DIOL DEHYDROGENASE"/>
    <property type="match status" value="1"/>
</dbReference>
<dbReference type="InterPro" id="IPR050984">
    <property type="entry name" value="Gfo/Idh/MocA_domain"/>
</dbReference>
<dbReference type="Gene3D" id="3.30.360.10">
    <property type="entry name" value="Dihydrodipicolinate Reductase, domain 2"/>
    <property type="match status" value="1"/>
</dbReference>
<evidence type="ECO:0000313" key="7">
    <source>
        <dbReference type="Proteomes" id="UP000192445"/>
    </source>
</evidence>
<organism evidence="6 7">
    <name type="scientific">Streptomyces violaceoruber</name>
    <dbReference type="NCBI Taxonomy" id="1935"/>
    <lineage>
        <taxon>Bacteria</taxon>
        <taxon>Bacillati</taxon>
        <taxon>Actinomycetota</taxon>
        <taxon>Actinomycetes</taxon>
        <taxon>Kitasatosporales</taxon>
        <taxon>Streptomycetaceae</taxon>
        <taxon>Streptomyces</taxon>
        <taxon>Streptomyces violaceoruber group</taxon>
    </lineage>
</organism>
<gene>
    <name evidence="6" type="ORF">B1H20_29855</name>
</gene>
<evidence type="ECO:0000256" key="1">
    <source>
        <dbReference type="ARBA" id="ARBA00010928"/>
    </source>
</evidence>
<feature type="domain" description="GFO/IDH/MocA-like oxidoreductase" evidence="5">
    <location>
        <begin position="134"/>
        <end position="248"/>
    </location>
</feature>
<feature type="region of interest" description="Disordered" evidence="3">
    <location>
        <begin position="329"/>
        <end position="354"/>
    </location>
</feature>
<protein>
    <submittedName>
        <fullName evidence="6">Oxidoreductase</fullName>
    </submittedName>
</protein>
<evidence type="ECO:0000256" key="3">
    <source>
        <dbReference type="SAM" id="MobiDB-lite"/>
    </source>
</evidence>
<evidence type="ECO:0000313" key="6">
    <source>
        <dbReference type="EMBL" id="ARF66451.1"/>
    </source>
</evidence>
<dbReference type="OrthoDB" id="179913at2"/>
<dbReference type="Gene3D" id="3.40.50.720">
    <property type="entry name" value="NAD(P)-binding Rossmann-like Domain"/>
    <property type="match status" value="1"/>
</dbReference>
<dbReference type="AlphaFoldDB" id="A0A1V0UMT8"/>
<evidence type="ECO:0000259" key="5">
    <source>
        <dbReference type="Pfam" id="PF22725"/>
    </source>
</evidence>
<proteinExistence type="inferred from homology"/>
<sequence>MRFGVLGCADVARRRLLPALRADPGTRITALASRSRETAEAWAREYGCAAEYGASGYAALLARTDVDAVYVPLPAALHGRWAEAALRSGKHVLCEKPLTTDGRSTAALVELAAARGLVLAENVMFVHHPQHEVVRGLVADGAIGEPRLLNAAFEIPALPEEDIRHRRELGGGALFDVGLYPVRAALHLVPGPLSVVDAELTERPGREVETGGWALLRNPAGVTARLAFGLEHPYRCRYELHGSEGSIVVDRAFTPPADHRPRLRLYRADGSTGPRGRVLELPAHDQVARTLAAFTAAVRAEGGAPAPDRVLLEEAALLEDIRRRAARPSYGHAAAPAPLPAASVSVPVSAGSSE</sequence>
<dbReference type="PANTHER" id="PTHR22604">
    <property type="entry name" value="OXIDOREDUCTASES"/>
    <property type="match status" value="1"/>
</dbReference>
<feature type="compositionally biased region" description="Low complexity" evidence="3">
    <location>
        <begin position="333"/>
        <end position="354"/>
    </location>
</feature>
<dbReference type="Pfam" id="PF22725">
    <property type="entry name" value="GFO_IDH_MocA_C3"/>
    <property type="match status" value="1"/>
</dbReference>
<dbReference type="Pfam" id="PF01408">
    <property type="entry name" value="GFO_IDH_MocA"/>
    <property type="match status" value="1"/>
</dbReference>
<dbReference type="SUPFAM" id="SSF51735">
    <property type="entry name" value="NAD(P)-binding Rossmann-fold domains"/>
    <property type="match status" value="1"/>
</dbReference>
<dbReference type="GO" id="GO:0000166">
    <property type="term" value="F:nucleotide binding"/>
    <property type="evidence" value="ECO:0007669"/>
    <property type="project" value="InterPro"/>
</dbReference>
<dbReference type="InterPro" id="IPR036291">
    <property type="entry name" value="NAD(P)-bd_dom_sf"/>
</dbReference>